<comment type="caution">
    <text evidence="4">The sequence shown here is derived from an EMBL/GenBank/DDBJ whole genome shotgun (WGS) entry which is preliminary data.</text>
</comment>
<dbReference type="AlphaFoldDB" id="A0A5D6WBF7"/>
<dbReference type="EMBL" id="VTOY01000001">
    <property type="protein sequence ID" value="TYZ25140.1"/>
    <property type="molecule type" value="Genomic_DNA"/>
</dbReference>
<organism evidence="4 5">
    <name type="scientific">Selenomonas ruminis</name>
    <dbReference type="NCBI Taxonomy" id="2593411"/>
    <lineage>
        <taxon>Bacteria</taxon>
        <taxon>Bacillati</taxon>
        <taxon>Bacillota</taxon>
        <taxon>Negativicutes</taxon>
        <taxon>Selenomonadales</taxon>
        <taxon>Selenomonadaceae</taxon>
        <taxon>Selenomonas</taxon>
    </lineage>
</organism>
<keyword evidence="5" id="KW-1185">Reference proteome</keyword>
<dbReference type="Gene3D" id="3.40.50.150">
    <property type="entry name" value="Vaccinia Virus protein VP39"/>
    <property type="match status" value="1"/>
</dbReference>
<keyword evidence="1 4" id="KW-0489">Methyltransferase</keyword>
<dbReference type="GO" id="GO:0008168">
    <property type="term" value="F:methyltransferase activity"/>
    <property type="evidence" value="ECO:0007669"/>
    <property type="project" value="UniProtKB-KW"/>
</dbReference>
<accession>A0A5D6WBF7</accession>
<feature type="domain" description="Methyltransferase" evidence="3">
    <location>
        <begin position="47"/>
        <end position="135"/>
    </location>
</feature>
<dbReference type="PANTHER" id="PTHR43861:SF1">
    <property type="entry name" value="TRANS-ACONITATE 2-METHYLTRANSFERASE"/>
    <property type="match status" value="1"/>
</dbReference>
<evidence type="ECO:0000313" key="5">
    <source>
        <dbReference type="Proteomes" id="UP000323646"/>
    </source>
</evidence>
<reference evidence="4 5" key="1">
    <citation type="submission" date="2019-08" db="EMBL/GenBank/DDBJ databases">
        <title>Selenomonas sp. mPRGC5 and Selenomonas sp. mPRGC8 isolated from ruminal fluid of dairy goat (Capra hircus).</title>
        <authorList>
            <person name="Poothong S."/>
            <person name="Nuengjamnong C."/>
            <person name="Tanasupawat S."/>
        </authorList>
    </citation>
    <scope>NUCLEOTIDE SEQUENCE [LARGE SCALE GENOMIC DNA]</scope>
    <source>
        <strain evidence="5">mPRGC5</strain>
    </source>
</reference>
<evidence type="ECO:0000313" key="4">
    <source>
        <dbReference type="EMBL" id="TYZ25140.1"/>
    </source>
</evidence>
<dbReference type="GO" id="GO:0032259">
    <property type="term" value="P:methylation"/>
    <property type="evidence" value="ECO:0007669"/>
    <property type="project" value="UniProtKB-KW"/>
</dbReference>
<dbReference type="PANTHER" id="PTHR43861">
    <property type="entry name" value="TRANS-ACONITATE 2-METHYLTRANSFERASE-RELATED"/>
    <property type="match status" value="1"/>
</dbReference>
<name>A0A5D6WBF7_9FIRM</name>
<dbReference type="InterPro" id="IPR029063">
    <property type="entry name" value="SAM-dependent_MTases_sf"/>
</dbReference>
<gene>
    <name evidence="4" type="ORF">FZ040_00985</name>
</gene>
<dbReference type="InterPro" id="IPR041698">
    <property type="entry name" value="Methyltransf_25"/>
</dbReference>
<sequence>MLMSFEQEITLQYYNNNAQKFVQDTQKINFRQLQQEFLSYIPLGGNILDFGCGAGRDSKYFLSKGYKIQALDGAEKMALLAEQYIKQAVLCQSFLDFYETDAYNGIWACASLLHLPWYDLRDVLHNLANSLHNEGIFYASFKYGVYDGMRNGRYFTDMTEERWQKLMRDNDALKVLKLWITTDVRKERSDDRWLNILCKKQ</sequence>
<dbReference type="CDD" id="cd02440">
    <property type="entry name" value="AdoMet_MTases"/>
    <property type="match status" value="1"/>
</dbReference>
<evidence type="ECO:0000259" key="3">
    <source>
        <dbReference type="Pfam" id="PF13649"/>
    </source>
</evidence>
<dbReference type="Pfam" id="PF13649">
    <property type="entry name" value="Methyltransf_25"/>
    <property type="match status" value="1"/>
</dbReference>
<dbReference type="Proteomes" id="UP000323646">
    <property type="component" value="Unassembled WGS sequence"/>
</dbReference>
<keyword evidence="2 4" id="KW-0808">Transferase</keyword>
<protein>
    <submittedName>
        <fullName evidence="4">Class I SAM-dependent methyltransferase</fullName>
    </submittedName>
</protein>
<proteinExistence type="predicted"/>
<dbReference type="SUPFAM" id="SSF53335">
    <property type="entry name" value="S-adenosyl-L-methionine-dependent methyltransferases"/>
    <property type="match status" value="1"/>
</dbReference>
<evidence type="ECO:0000256" key="1">
    <source>
        <dbReference type="ARBA" id="ARBA00022603"/>
    </source>
</evidence>
<evidence type="ECO:0000256" key="2">
    <source>
        <dbReference type="ARBA" id="ARBA00022679"/>
    </source>
</evidence>
<dbReference type="OrthoDB" id="9804312at2"/>